<sequence>MVFSHQINMRSFKLRSRQGGSVIISILLLLLLDVNAEAAGDGNRLESANPNPRGSNKDAPNIVLILSDDAGYGDFGFQGSSQIRTPNLDNLAVQSTVFTQAYVSAAVCGPSRAGILTGKYQQRFGFEENNVPGYMSDSGLTGDDMGLPLNQRTIGDYLTHFGYSTALIGKWHQGNADKFHPTKRGFEHFYGFRGGARSYFEFGPNNPVSYPEDRLERGFAHYKESPHYLTQALADEAIKFIKQNQREPFFLFLSFNAVHTPMDANKEDLAQFPQLSGKRQRVAAMTLSMDREIGKVLASLDELGLSENTLLVFTNDNGGPSDTNASDNTPLSGTKANHLEGGIRVPFLMRWPAGNIGPNTYHEPISTLDLLPTFFAAAGGKKSAVADLDGTNLLPYVRGEITIPPHQTLYWKKENRGAIRHGNWKLLRFPDRPAELYDLSQDISERHDLSATNPEIVKDLYRRLFTWELSLERPLWQLKREYEGAAMTRMDNFRQPILQDKH</sequence>
<dbReference type="Pfam" id="PF00884">
    <property type="entry name" value="Sulfatase"/>
    <property type="match status" value="1"/>
</dbReference>
<dbReference type="PANTHER" id="PTHR42693">
    <property type="entry name" value="ARYLSULFATASE FAMILY MEMBER"/>
    <property type="match status" value="1"/>
</dbReference>
<keyword evidence="2" id="KW-0479">Metal-binding</keyword>
<keyword evidence="4" id="KW-0106">Calcium</keyword>
<feature type="region of interest" description="Disordered" evidence="5">
    <location>
        <begin position="315"/>
        <end position="334"/>
    </location>
</feature>
<dbReference type="PROSITE" id="PS00523">
    <property type="entry name" value="SULFATASE_1"/>
    <property type="match status" value="1"/>
</dbReference>
<comment type="caution">
    <text evidence="7">The sequence shown here is derived from an EMBL/GenBank/DDBJ whole genome shotgun (WGS) entry which is preliminary data.</text>
</comment>
<dbReference type="InterPro" id="IPR050738">
    <property type="entry name" value="Sulfatase"/>
</dbReference>
<dbReference type="EMBL" id="BAEP01000075">
    <property type="protein sequence ID" value="GAC26168.1"/>
    <property type="molecule type" value="Genomic_DNA"/>
</dbReference>
<dbReference type="RefSeq" id="WP_006994319.1">
    <property type="nucleotide sequence ID" value="NZ_BAEP01000075.1"/>
</dbReference>
<dbReference type="InterPro" id="IPR000917">
    <property type="entry name" value="Sulfatase_N"/>
</dbReference>
<dbReference type="GO" id="GO:0004065">
    <property type="term" value="F:arylsulfatase activity"/>
    <property type="evidence" value="ECO:0007669"/>
    <property type="project" value="TreeGrafter"/>
</dbReference>
<dbReference type="eggNOG" id="COG3119">
    <property type="taxonomic scope" value="Bacteria"/>
</dbReference>
<evidence type="ECO:0000313" key="7">
    <source>
        <dbReference type="EMBL" id="GAC26168.1"/>
    </source>
</evidence>
<dbReference type="AlphaFoldDB" id="K6ZB11"/>
<dbReference type="PANTHER" id="PTHR42693:SF53">
    <property type="entry name" value="ENDO-4-O-SULFATASE"/>
    <property type="match status" value="1"/>
</dbReference>
<protein>
    <submittedName>
        <fullName evidence="7">Sulfatase</fullName>
    </submittedName>
</protein>
<evidence type="ECO:0000256" key="1">
    <source>
        <dbReference type="ARBA" id="ARBA00008779"/>
    </source>
</evidence>
<dbReference type="Gene3D" id="3.40.720.10">
    <property type="entry name" value="Alkaline Phosphatase, subunit A"/>
    <property type="match status" value="1"/>
</dbReference>
<evidence type="ECO:0000256" key="2">
    <source>
        <dbReference type="ARBA" id="ARBA00022723"/>
    </source>
</evidence>
<name>K6ZB11_9ALTE</name>
<dbReference type="InterPro" id="IPR017850">
    <property type="entry name" value="Alkaline_phosphatase_core_sf"/>
</dbReference>
<dbReference type="SUPFAM" id="SSF53649">
    <property type="entry name" value="Alkaline phosphatase-like"/>
    <property type="match status" value="1"/>
</dbReference>
<evidence type="ECO:0000259" key="6">
    <source>
        <dbReference type="Pfam" id="PF00884"/>
    </source>
</evidence>
<organism evidence="7 8">
    <name type="scientific">Paraglaciecola mesophila KMM 241</name>
    <dbReference type="NCBI Taxonomy" id="1128912"/>
    <lineage>
        <taxon>Bacteria</taxon>
        <taxon>Pseudomonadati</taxon>
        <taxon>Pseudomonadota</taxon>
        <taxon>Gammaproteobacteria</taxon>
        <taxon>Alteromonadales</taxon>
        <taxon>Alteromonadaceae</taxon>
        <taxon>Paraglaciecola</taxon>
    </lineage>
</organism>
<reference evidence="7 8" key="1">
    <citation type="journal article" date="2017" name="Antonie Van Leeuwenhoek">
        <title>Rhizobium rhizosphaerae sp. nov., a novel species isolated from rice rhizosphere.</title>
        <authorList>
            <person name="Zhao J.J."/>
            <person name="Zhang J."/>
            <person name="Zhang R.J."/>
            <person name="Zhang C.W."/>
            <person name="Yin H.Q."/>
            <person name="Zhang X.X."/>
        </authorList>
    </citation>
    <scope>NUCLEOTIDE SEQUENCE [LARGE SCALE GENOMIC DNA]</scope>
    <source>
        <strain evidence="7 8">KMM 241</strain>
    </source>
</reference>
<evidence type="ECO:0000256" key="5">
    <source>
        <dbReference type="SAM" id="MobiDB-lite"/>
    </source>
</evidence>
<evidence type="ECO:0000313" key="8">
    <source>
        <dbReference type="Proteomes" id="UP000006263"/>
    </source>
</evidence>
<gene>
    <name evidence="7" type="ORF">GMES_3895</name>
</gene>
<dbReference type="GO" id="GO:0046872">
    <property type="term" value="F:metal ion binding"/>
    <property type="evidence" value="ECO:0007669"/>
    <property type="project" value="UniProtKB-KW"/>
</dbReference>
<accession>K6ZB11</accession>
<keyword evidence="3" id="KW-0378">Hydrolase</keyword>
<dbReference type="Gene3D" id="3.30.1120.10">
    <property type="match status" value="1"/>
</dbReference>
<dbReference type="InterPro" id="IPR024607">
    <property type="entry name" value="Sulfatase_CS"/>
</dbReference>
<feature type="domain" description="Sulfatase N-terminal" evidence="6">
    <location>
        <begin position="60"/>
        <end position="379"/>
    </location>
</feature>
<dbReference type="Proteomes" id="UP000006263">
    <property type="component" value="Unassembled WGS sequence"/>
</dbReference>
<evidence type="ECO:0000256" key="4">
    <source>
        <dbReference type="ARBA" id="ARBA00022837"/>
    </source>
</evidence>
<evidence type="ECO:0000256" key="3">
    <source>
        <dbReference type="ARBA" id="ARBA00022801"/>
    </source>
</evidence>
<comment type="similarity">
    <text evidence="1">Belongs to the sulfatase family.</text>
</comment>
<proteinExistence type="inferred from homology"/>
<dbReference type="PROSITE" id="PS00149">
    <property type="entry name" value="SULFATASE_2"/>
    <property type="match status" value="1"/>
</dbReference>